<accession>A0A1V9XRM6</accession>
<evidence type="ECO:0000313" key="2">
    <source>
        <dbReference type="Proteomes" id="UP000192247"/>
    </source>
</evidence>
<evidence type="ECO:0000313" key="1">
    <source>
        <dbReference type="EMBL" id="OQR76150.1"/>
    </source>
</evidence>
<proteinExistence type="predicted"/>
<organism evidence="1 2">
    <name type="scientific">Tropilaelaps mercedesae</name>
    <dbReference type="NCBI Taxonomy" id="418985"/>
    <lineage>
        <taxon>Eukaryota</taxon>
        <taxon>Metazoa</taxon>
        <taxon>Ecdysozoa</taxon>
        <taxon>Arthropoda</taxon>
        <taxon>Chelicerata</taxon>
        <taxon>Arachnida</taxon>
        <taxon>Acari</taxon>
        <taxon>Parasitiformes</taxon>
        <taxon>Mesostigmata</taxon>
        <taxon>Gamasina</taxon>
        <taxon>Dermanyssoidea</taxon>
        <taxon>Laelapidae</taxon>
        <taxon>Tropilaelaps</taxon>
    </lineage>
</organism>
<protein>
    <submittedName>
        <fullName evidence="1">Nucleoporin Nup43-like</fullName>
    </submittedName>
</protein>
<dbReference type="EMBL" id="MNPL01005239">
    <property type="protein sequence ID" value="OQR76150.1"/>
    <property type="molecule type" value="Genomic_DNA"/>
</dbReference>
<dbReference type="InParanoid" id="A0A1V9XRM6"/>
<comment type="caution">
    <text evidence="1">The sequence shown here is derived from an EMBL/GenBank/DDBJ whole genome shotgun (WGS) entry which is preliminary data.</text>
</comment>
<sequence length="60" mass="6648">MKKNARKDNHIVKDSVIQLWSIVRGDDPEEQCEPQLVAQTSLKGDVAAMEVSTVSFGSNF</sequence>
<keyword evidence="2" id="KW-1185">Reference proteome</keyword>
<dbReference type="Proteomes" id="UP000192247">
    <property type="component" value="Unassembled WGS sequence"/>
</dbReference>
<dbReference type="OrthoDB" id="9890280at2759"/>
<name>A0A1V9XRM6_9ACAR</name>
<dbReference type="AlphaFoldDB" id="A0A1V9XRM6"/>
<reference evidence="1 2" key="1">
    <citation type="journal article" date="2017" name="Gigascience">
        <title>Draft genome of the honey bee ectoparasitic mite, Tropilaelaps mercedesae, is shaped by the parasitic life history.</title>
        <authorList>
            <person name="Dong X."/>
            <person name="Armstrong S.D."/>
            <person name="Xia D."/>
            <person name="Makepeace B.L."/>
            <person name="Darby A.C."/>
            <person name="Kadowaki T."/>
        </authorList>
    </citation>
    <scope>NUCLEOTIDE SEQUENCE [LARGE SCALE GENOMIC DNA]</scope>
    <source>
        <strain evidence="1">Wuxi-XJTLU</strain>
    </source>
</reference>
<gene>
    <name evidence="1" type="ORF">BIW11_03141</name>
</gene>